<dbReference type="Gene3D" id="1.10.357.10">
    <property type="entry name" value="Tetracycline Repressor, domain 2"/>
    <property type="match status" value="1"/>
</dbReference>
<dbReference type="SUPFAM" id="SSF48498">
    <property type="entry name" value="Tetracyclin repressor-like, C-terminal domain"/>
    <property type="match status" value="1"/>
</dbReference>
<evidence type="ECO:0000256" key="4">
    <source>
        <dbReference type="PROSITE-ProRule" id="PRU00335"/>
    </source>
</evidence>
<dbReference type="Pfam" id="PF00440">
    <property type="entry name" value="TetR_N"/>
    <property type="match status" value="1"/>
</dbReference>
<keyword evidence="1" id="KW-0805">Transcription regulation</keyword>
<dbReference type="InterPro" id="IPR049445">
    <property type="entry name" value="TetR_SbtR-like_C"/>
</dbReference>
<accession>A0A378SFL6</accession>
<name>A0A378SFL6_9MYCO</name>
<feature type="DNA-binding region" description="H-T-H motif" evidence="4">
    <location>
        <begin position="32"/>
        <end position="51"/>
    </location>
</feature>
<evidence type="ECO:0000313" key="7">
    <source>
        <dbReference type="Proteomes" id="UP000254291"/>
    </source>
</evidence>
<dbReference type="PANTHER" id="PTHR30055:SF234">
    <property type="entry name" value="HTH-TYPE TRANSCRIPTIONAL REGULATOR BETI"/>
    <property type="match status" value="1"/>
</dbReference>
<evidence type="ECO:0000313" key="6">
    <source>
        <dbReference type="EMBL" id="STZ41533.1"/>
    </source>
</evidence>
<evidence type="ECO:0000256" key="2">
    <source>
        <dbReference type="ARBA" id="ARBA00023125"/>
    </source>
</evidence>
<dbReference type="PROSITE" id="PS50977">
    <property type="entry name" value="HTH_TETR_2"/>
    <property type="match status" value="1"/>
</dbReference>
<proteinExistence type="predicted"/>
<dbReference type="InterPro" id="IPR050109">
    <property type="entry name" value="HTH-type_TetR-like_transc_reg"/>
</dbReference>
<dbReference type="PANTHER" id="PTHR30055">
    <property type="entry name" value="HTH-TYPE TRANSCRIPTIONAL REGULATOR RUTR"/>
    <property type="match status" value="1"/>
</dbReference>
<dbReference type="Pfam" id="PF21597">
    <property type="entry name" value="TetR_C_43"/>
    <property type="match status" value="1"/>
</dbReference>
<dbReference type="SUPFAM" id="SSF46689">
    <property type="entry name" value="Homeodomain-like"/>
    <property type="match status" value="1"/>
</dbReference>
<feature type="domain" description="HTH tetR-type" evidence="5">
    <location>
        <begin position="10"/>
        <end position="69"/>
    </location>
</feature>
<dbReference type="Proteomes" id="UP000254291">
    <property type="component" value="Unassembled WGS sequence"/>
</dbReference>
<dbReference type="GO" id="GO:0000976">
    <property type="term" value="F:transcription cis-regulatory region binding"/>
    <property type="evidence" value="ECO:0007669"/>
    <property type="project" value="TreeGrafter"/>
</dbReference>
<keyword evidence="3" id="KW-0804">Transcription</keyword>
<protein>
    <submittedName>
        <fullName evidence="6">TetR family transcriptional regulator</fullName>
    </submittedName>
</protein>
<dbReference type="InterPro" id="IPR036271">
    <property type="entry name" value="Tet_transcr_reg_TetR-rel_C_sf"/>
</dbReference>
<dbReference type="PRINTS" id="PR00455">
    <property type="entry name" value="HTHTETR"/>
</dbReference>
<evidence type="ECO:0000256" key="1">
    <source>
        <dbReference type="ARBA" id="ARBA00023015"/>
    </source>
</evidence>
<dbReference type="EMBL" id="UGQM01000001">
    <property type="protein sequence ID" value="STZ41533.1"/>
    <property type="molecule type" value="Genomic_DNA"/>
</dbReference>
<dbReference type="RefSeq" id="WP_011891144.1">
    <property type="nucleotide sequence ID" value="NZ_JACKST010000154.1"/>
</dbReference>
<dbReference type="GO" id="GO:0003700">
    <property type="term" value="F:DNA-binding transcription factor activity"/>
    <property type="evidence" value="ECO:0007669"/>
    <property type="project" value="TreeGrafter"/>
</dbReference>
<gene>
    <name evidence="6" type="primary">srpR_1</name>
    <name evidence="6" type="ORF">NCTC10742_00737</name>
</gene>
<organism evidence="6 7">
    <name type="scientific">Mycolicibacterium gilvum</name>
    <dbReference type="NCBI Taxonomy" id="1804"/>
    <lineage>
        <taxon>Bacteria</taxon>
        <taxon>Bacillati</taxon>
        <taxon>Actinomycetota</taxon>
        <taxon>Actinomycetes</taxon>
        <taxon>Mycobacteriales</taxon>
        <taxon>Mycobacteriaceae</taxon>
        <taxon>Mycolicibacterium</taxon>
    </lineage>
</organism>
<evidence type="ECO:0000259" key="5">
    <source>
        <dbReference type="PROSITE" id="PS50977"/>
    </source>
</evidence>
<sequence>MTRPLRADAARNRARVLEVAYDTFAAEGLTVPIDEIARRAGVGAGTVYRHFPTKEALVVAVAEDRVRRIAERARTLLAVEGPGQALFVFFRDMVRSAAVDHGLVDALMNQGLDLEAVAPGVEAAFLSTLGDLLSAAQGAGTVRPDVDVAVVKALLVVCKVPQVFDSEVTERVTRVIEDGLRPLR</sequence>
<keyword evidence="2 4" id="KW-0238">DNA-binding</keyword>
<evidence type="ECO:0000256" key="3">
    <source>
        <dbReference type="ARBA" id="ARBA00023163"/>
    </source>
</evidence>
<reference evidence="6 7" key="1">
    <citation type="submission" date="2018-06" db="EMBL/GenBank/DDBJ databases">
        <authorList>
            <consortium name="Pathogen Informatics"/>
            <person name="Doyle S."/>
        </authorList>
    </citation>
    <scope>NUCLEOTIDE SEQUENCE [LARGE SCALE GENOMIC DNA]</scope>
    <source>
        <strain evidence="6 7">NCTC10742</strain>
    </source>
</reference>
<dbReference type="InterPro" id="IPR009057">
    <property type="entry name" value="Homeodomain-like_sf"/>
</dbReference>
<dbReference type="InterPro" id="IPR001647">
    <property type="entry name" value="HTH_TetR"/>
</dbReference>
<dbReference type="AlphaFoldDB" id="A0A378SFL6"/>